<feature type="domain" description="Transcriptional regulator-like" evidence="1">
    <location>
        <begin position="18"/>
        <end position="75"/>
    </location>
</feature>
<protein>
    <recommendedName>
        <fullName evidence="1">Transcriptional regulator-like domain-containing protein</fullName>
    </recommendedName>
</protein>
<dbReference type="AlphaFoldDB" id="Q07JC3"/>
<dbReference type="Pfam" id="PF20109">
    <property type="entry name" value="Trans_reg_dom"/>
    <property type="match status" value="1"/>
</dbReference>
<accession>Q07JC3</accession>
<dbReference type="InterPro" id="IPR045465">
    <property type="entry name" value="Trans_reg_dom"/>
</dbReference>
<dbReference type="KEGG" id="rpe:RPE_4035"/>
<evidence type="ECO:0000259" key="1">
    <source>
        <dbReference type="Pfam" id="PF20109"/>
    </source>
</evidence>
<sequence>MGASLLARLGDDQMSNFDWRSPATYSRAEALDHTGFAWECLRRNPDYRRDWQALGRPPDQALMIPFRSQWGLSFRR</sequence>
<organism evidence="2">
    <name type="scientific">Rhodopseudomonas palustris (strain BisA53)</name>
    <dbReference type="NCBI Taxonomy" id="316055"/>
    <lineage>
        <taxon>Bacteria</taxon>
        <taxon>Pseudomonadati</taxon>
        <taxon>Pseudomonadota</taxon>
        <taxon>Alphaproteobacteria</taxon>
        <taxon>Hyphomicrobiales</taxon>
        <taxon>Nitrobacteraceae</taxon>
        <taxon>Rhodopseudomonas</taxon>
    </lineage>
</organism>
<dbReference type="eggNOG" id="ENOG50319YH">
    <property type="taxonomic scope" value="Bacteria"/>
</dbReference>
<reference evidence="2" key="1">
    <citation type="submission" date="2006-09" db="EMBL/GenBank/DDBJ databases">
        <title>Complete sequence of Rhodopseudomonas palustris BisA53.</title>
        <authorList>
            <consortium name="US DOE Joint Genome Institute"/>
            <person name="Copeland A."/>
            <person name="Lucas S."/>
            <person name="Lapidus A."/>
            <person name="Barry K."/>
            <person name="Detter J.C."/>
            <person name="Glavina del Rio T."/>
            <person name="Hammon N."/>
            <person name="Israni S."/>
            <person name="Dalin E."/>
            <person name="Tice H."/>
            <person name="Pitluck S."/>
            <person name="Chain P."/>
            <person name="Malfatti S."/>
            <person name="Shin M."/>
            <person name="Vergez L."/>
            <person name="Schmutz J."/>
            <person name="Larimer F."/>
            <person name="Land M."/>
            <person name="Hauser L."/>
            <person name="Pelletier D.A."/>
            <person name="Kyrpides N."/>
            <person name="Kim E."/>
            <person name="Harwood C.S."/>
            <person name="Oda Y."/>
            <person name="Richardson P."/>
        </authorList>
    </citation>
    <scope>NUCLEOTIDE SEQUENCE [LARGE SCALE GENOMIC DNA]</scope>
    <source>
        <strain evidence="2">BisA53</strain>
    </source>
</reference>
<evidence type="ECO:0000313" key="2">
    <source>
        <dbReference type="EMBL" id="ABJ07961.1"/>
    </source>
</evidence>
<dbReference type="STRING" id="316055.RPE_4035"/>
<gene>
    <name evidence="2" type="ordered locus">RPE_4035</name>
</gene>
<proteinExistence type="predicted"/>
<name>Q07JC3_RHOP5</name>
<dbReference type="HOGENOM" id="CLU_166814_1_0_5"/>
<dbReference type="EMBL" id="CP000463">
    <property type="protein sequence ID" value="ABJ07961.1"/>
    <property type="molecule type" value="Genomic_DNA"/>
</dbReference>